<dbReference type="Pfam" id="PF22772">
    <property type="entry name" value="WsaF_C"/>
    <property type="match status" value="1"/>
</dbReference>
<dbReference type="InterPro" id="IPR055050">
    <property type="entry name" value="WsaF_C"/>
</dbReference>
<dbReference type="Gene3D" id="3.40.50.11090">
    <property type="match status" value="1"/>
</dbReference>
<protein>
    <submittedName>
        <fullName evidence="2">Glycosyl transferase family 1</fullName>
    </submittedName>
</protein>
<dbReference type="AlphaFoldDB" id="A0A2T4TXK1"/>
<reference evidence="2 3" key="1">
    <citation type="submission" date="2017-09" db="EMBL/GenBank/DDBJ databases">
        <title>Bloom of a denitrifying methanotroph, Candidatus Methylomirabilis limnetica, in a deep stratified lake.</title>
        <authorList>
            <person name="Graf J.S."/>
            <person name="Marchant H.K."/>
            <person name="Tienken D."/>
            <person name="Hach P.F."/>
            <person name="Brand A."/>
            <person name="Schubert C.J."/>
            <person name="Kuypers M.M."/>
            <person name="Milucka J."/>
        </authorList>
    </citation>
    <scope>NUCLEOTIDE SEQUENCE [LARGE SCALE GENOMIC DNA]</scope>
    <source>
        <strain evidence="2 3">Zug</strain>
    </source>
</reference>
<dbReference type="EMBL" id="NVQC01000022">
    <property type="protein sequence ID" value="PTL35848.1"/>
    <property type="molecule type" value="Genomic_DNA"/>
</dbReference>
<reference evidence="3" key="2">
    <citation type="journal article" date="2018" name="Environ. Microbiol.">
        <title>Bloom of a denitrifying methanotroph, 'Candidatus Methylomirabilis limnetica', in a deep stratified lake.</title>
        <authorList>
            <person name="Graf J.S."/>
            <person name="Mayr M.J."/>
            <person name="Marchant H.K."/>
            <person name="Tienken D."/>
            <person name="Hach P.F."/>
            <person name="Brand A."/>
            <person name="Schubert C.J."/>
            <person name="Kuypers M.M."/>
            <person name="Milucka J."/>
        </authorList>
    </citation>
    <scope>NUCLEOTIDE SEQUENCE [LARGE SCALE GENOMIC DNA]</scope>
    <source>
        <strain evidence="3">Zug</strain>
    </source>
</reference>
<evidence type="ECO:0000313" key="2">
    <source>
        <dbReference type="EMBL" id="PTL35848.1"/>
    </source>
</evidence>
<keyword evidence="3" id="KW-1185">Reference proteome</keyword>
<proteinExistence type="predicted"/>
<sequence length="406" mass="46354">MATIAWLVPNLLEGSGGHRTILQHAAFLQQQGHRCVLYLEDHQYLFERSLKKDIARMFGLEFDDVRLGWSNVHPADLVFATIWYSAKIVRDLPFPCIKAYFVQDYEAWFNPMGDGFLMAENSFRYGLYPITIGRWLPARLKRRFDIQAAFFDFCADLGIYRQLPNIRRERAICFVFQPEKTRRCTQIGLEALGIVKQLMPDVTIYLYGSKDPGGPWFEHKHLGLLGLEECNRLYNKCTVGLCLSSSNPSRIPFEMMASGLPVVEMFRESTLYDFPQDAVLLCDPTPESLAEGLLRILGEPSLAARMSRAGLEYMAERPLEKGLGQFLELVERLLQGKDLPEVKLEPMYEIPPVVSHSYRNHNGNYGGFSSSIPDRGRLAFLPPGVRVVVRSCYRTLRRLMSQSHAS</sequence>
<dbReference type="Proteomes" id="UP000241436">
    <property type="component" value="Unassembled WGS sequence"/>
</dbReference>
<gene>
    <name evidence="2" type="ORF">CLG94_08845</name>
</gene>
<accession>A0A2T4TXK1</accession>
<dbReference type="GO" id="GO:0016740">
    <property type="term" value="F:transferase activity"/>
    <property type="evidence" value="ECO:0007669"/>
    <property type="project" value="UniProtKB-KW"/>
</dbReference>
<name>A0A2T4TXK1_9BACT</name>
<dbReference type="CDD" id="cd03801">
    <property type="entry name" value="GT4_PimA-like"/>
    <property type="match status" value="1"/>
</dbReference>
<evidence type="ECO:0000313" key="3">
    <source>
        <dbReference type="Proteomes" id="UP000241436"/>
    </source>
</evidence>
<dbReference type="Gene3D" id="3.40.50.2000">
    <property type="entry name" value="Glycogen Phosphorylase B"/>
    <property type="match status" value="1"/>
</dbReference>
<comment type="caution">
    <text evidence="2">The sequence shown here is derived from an EMBL/GenBank/DDBJ whole genome shotgun (WGS) entry which is preliminary data.</text>
</comment>
<dbReference type="SUPFAM" id="SSF53756">
    <property type="entry name" value="UDP-Glycosyltransferase/glycogen phosphorylase"/>
    <property type="match status" value="1"/>
</dbReference>
<keyword evidence="2" id="KW-0808">Transferase</keyword>
<evidence type="ECO:0000259" key="1">
    <source>
        <dbReference type="Pfam" id="PF22772"/>
    </source>
</evidence>
<dbReference type="OrthoDB" id="9801954at2"/>
<feature type="domain" description="WsaF C-terminal" evidence="1">
    <location>
        <begin position="170"/>
        <end position="293"/>
    </location>
</feature>
<organism evidence="2 3">
    <name type="scientific">Candidatus Methylomirabilis limnetica</name>
    <dbReference type="NCBI Taxonomy" id="2033718"/>
    <lineage>
        <taxon>Bacteria</taxon>
        <taxon>Candidatus Methylomirabilota</taxon>
        <taxon>Candidatus Methylomirabilia</taxon>
        <taxon>Candidatus Methylomirabilales</taxon>
        <taxon>Candidatus Methylomirabilaceae</taxon>
        <taxon>Candidatus Methylomirabilis</taxon>
    </lineage>
</organism>